<dbReference type="PIRSF" id="PIRSF000040">
    <property type="entry name" value="MMOH_comp"/>
    <property type="match status" value="1"/>
</dbReference>
<keyword evidence="1" id="KW-0560">Oxidoreductase</keyword>
<dbReference type="InterPro" id="IPR012078">
    <property type="entry name" value="MP_mOase_hydro"/>
</dbReference>
<dbReference type="STRING" id="92487.SAMN02745130_01510"/>
<dbReference type="InterPro" id="IPR003430">
    <property type="entry name" value="Phenol_Hydrox"/>
</dbReference>
<dbReference type="InterPro" id="IPR009078">
    <property type="entry name" value="Ferritin-like_SF"/>
</dbReference>
<proteinExistence type="predicted"/>
<dbReference type="OrthoDB" id="9806768at2"/>
<evidence type="ECO:0000313" key="3">
    <source>
        <dbReference type="EMBL" id="SKA75341.1"/>
    </source>
</evidence>
<accession>A0A1T4WFA7</accession>
<dbReference type="Gene3D" id="1.10.620.20">
    <property type="entry name" value="Ribonucleotide Reductase, subunit A"/>
    <property type="match status" value="1"/>
</dbReference>
<gene>
    <name evidence="3" type="ORF">SAMN02745130_01510</name>
</gene>
<dbReference type="SUPFAM" id="SSF47240">
    <property type="entry name" value="Ferritin-like"/>
    <property type="match status" value="1"/>
</dbReference>
<dbReference type="RefSeq" id="WP_078921982.1">
    <property type="nucleotide sequence ID" value="NZ_FUYB01000005.1"/>
</dbReference>
<reference evidence="3 4" key="1">
    <citation type="submission" date="2017-02" db="EMBL/GenBank/DDBJ databases">
        <authorList>
            <person name="Peterson S.W."/>
        </authorList>
    </citation>
    <scope>NUCLEOTIDE SEQUENCE [LARGE SCALE GENOMIC DNA]</scope>
    <source>
        <strain evidence="3 4">ATCC 49788</strain>
    </source>
</reference>
<organism evidence="3 4">
    <name type="scientific">Thiothrix eikelboomii</name>
    <dbReference type="NCBI Taxonomy" id="92487"/>
    <lineage>
        <taxon>Bacteria</taxon>
        <taxon>Pseudomonadati</taxon>
        <taxon>Pseudomonadota</taxon>
        <taxon>Gammaproteobacteria</taxon>
        <taxon>Thiotrichales</taxon>
        <taxon>Thiotrichaceae</taxon>
        <taxon>Thiothrix</taxon>
    </lineage>
</organism>
<evidence type="ECO:0000256" key="1">
    <source>
        <dbReference type="ARBA" id="ARBA00023002"/>
    </source>
</evidence>
<evidence type="ECO:0000256" key="2">
    <source>
        <dbReference type="ARBA" id="ARBA00023033"/>
    </source>
</evidence>
<keyword evidence="4" id="KW-1185">Reference proteome</keyword>
<sequence length="332" mass="38076">MSLNIAAKEIKPLRLNYAHLARRMGEHKPATRYQEAVYDVQPTTNFHYPPSWDPSRKLYDTARTAIVMQDWYSFTDPRQFYYTSYVAARAKQQEIMESNFELVEKRHLLQSLPAELAEQLRQVLIPLRHYEYGANMNNQDICHRGYGTTITSLASFNGFDRIGMAQYLSRIALLLDENEETSLHAAKQAWLEAPTWQGLRHALEDSFVLDDWFEILVVQDVVMDGLLYPLIYEGFISQVAAQGGSAFLMLTQFMNEWNEENSRWTNQLLKVTASESAANAELLAQWTQTWLVRLEQAFMPIAQLAFGEQGAEQLATVKATLLARLAKQGIKV</sequence>
<name>A0A1T4WFA7_9GAMM</name>
<dbReference type="EMBL" id="FUYB01000005">
    <property type="protein sequence ID" value="SKA75341.1"/>
    <property type="molecule type" value="Genomic_DNA"/>
</dbReference>
<dbReference type="AlphaFoldDB" id="A0A1T4WFA7"/>
<dbReference type="GO" id="GO:0016709">
    <property type="term" value="F:oxidoreductase activity, acting on paired donors, with incorporation or reduction of molecular oxygen, NAD(P)H as one donor, and incorporation of one atom of oxygen"/>
    <property type="evidence" value="ECO:0007669"/>
    <property type="project" value="InterPro"/>
</dbReference>
<protein>
    <submittedName>
        <fullName evidence="3">Phenol 2-monooxygenase P1 subunit</fullName>
    </submittedName>
</protein>
<dbReference type="InterPro" id="IPR012348">
    <property type="entry name" value="RNR-like"/>
</dbReference>
<keyword evidence="2 3" id="KW-0503">Monooxygenase</keyword>
<dbReference type="Proteomes" id="UP000190460">
    <property type="component" value="Unassembled WGS sequence"/>
</dbReference>
<dbReference type="Pfam" id="PF02332">
    <property type="entry name" value="Phenol_Hydrox"/>
    <property type="match status" value="1"/>
</dbReference>
<evidence type="ECO:0000313" key="4">
    <source>
        <dbReference type="Proteomes" id="UP000190460"/>
    </source>
</evidence>
<dbReference type="CDD" id="cd01058">
    <property type="entry name" value="AAMH_B"/>
    <property type="match status" value="1"/>
</dbReference>